<dbReference type="SUPFAM" id="SSF57783">
    <property type="entry name" value="Zinc beta-ribbon"/>
    <property type="match status" value="1"/>
</dbReference>
<dbReference type="InterPro" id="IPR036977">
    <property type="entry name" value="DNA_primase_Znf_CHC2"/>
</dbReference>
<evidence type="ECO:0000256" key="1">
    <source>
        <dbReference type="ARBA" id="ARBA00022478"/>
    </source>
</evidence>
<keyword evidence="6" id="KW-0804">Transcription</keyword>
<keyword evidence="5" id="KW-0235">DNA replication</keyword>
<reference evidence="8" key="1">
    <citation type="submission" date="2022-09" db="EMBL/GenBank/DDBJ databases">
        <title>Genomic of Burkholderia gladioli.</title>
        <authorList>
            <person name="Wu H."/>
        </authorList>
    </citation>
    <scope>NUCLEOTIDE SEQUENCE</scope>
    <source>
        <strain evidence="8">ZN-S4</strain>
    </source>
</reference>
<sequence>MASIDELKQRIDLHDLADRLGMKRGRGGDRALYHSPQHEDKSPSLSIFVNHPKHGTGWRDHSADTGGSCVDLVMYARGGSVADAVRYLHDAYGIPTTAPAAAGERREKSMIDYIADKCLAEREGARAYLAGRGISAAAIDAAIAARSLGFNTWTSSKVAAGEVGHAGQAAAFVVRSPHDGRVVAVDMRYLDPAINGGVKTQTQGDKAGFGWTADPRRLAKAKRVYVVESAINALSIDSCALPGAAALALRGLANVGDIDFTFLRGRQVVICLDNDEPFGDGHPRAGHRPGPEAAWALYERLTSLNISAVLVDQAEWLADLGDGEAKAKPINDVNDYLQARGADQLGRALDQLEPWLIAGLAGDATRRGRPRIFLPSHDFAQYWRFRVRPDFTSYITKMDRNEESGVETPVMTDLCGFRIAGISRVSVASATATMTGDDDQAPTVYFAVSVQAPRHGPQLIRRVMLDDQLHNVDQWGKFGPIWAPAPFKRMVNILERGADLGARQAANFVGLAWRDGRLIVNEGPDCYFTEADKQCPYHNLTFPSGPIGDARRVITAYQATFKQNAATIPLVWALGGHLKALLGFWPHMTVQANKGAGKSTLIKRLERSLAFTMFSGQSLQTEFRLLTSISHTSHPVGWEELSARRQDVIDKAVGLLQENYQYTVTRRGTDMTEYLLCAPVMLAGEDVPVRSLLGKLVRTTLTGKRGPLLPDDLPRFPVRQWLEFLAGLDKRSVLDQYGKLRDKALANCRASGEDDGAKRMAGNYAALALAWRYLCDFADMDPSEGDFPRDLLTEMNGHVAETSADREPWVWIMETILSEIDGGNYKHPFTFDTVDGEFCLLLRSGHVMDHIAHTSSLRDKWNGLPVKSDRVFKAQLKHAGVVVGEKEVERRIYTRRVAHLVPISLERLAAFGLYVSVREDLASDALQGAAA</sequence>
<dbReference type="GO" id="GO:0003677">
    <property type="term" value="F:DNA binding"/>
    <property type="evidence" value="ECO:0007669"/>
    <property type="project" value="InterPro"/>
</dbReference>
<dbReference type="GO" id="GO:0016779">
    <property type="term" value="F:nucleotidyltransferase activity"/>
    <property type="evidence" value="ECO:0007669"/>
    <property type="project" value="UniProtKB-KW"/>
</dbReference>
<dbReference type="InterPro" id="IPR006171">
    <property type="entry name" value="TOPRIM_dom"/>
</dbReference>
<evidence type="ECO:0000259" key="7">
    <source>
        <dbReference type="Pfam" id="PF13362"/>
    </source>
</evidence>
<dbReference type="Pfam" id="PF13362">
    <property type="entry name" value="Toprim_3"/>
    <property type="match status" value="1"/>
</dbReference>
<gene>
    <name evidence="8" type="ORF">NYZ96_00615</name>
</gene>
<keyword evidence="2" id="KW-0639">Primosome</keyword>
<dbReference type="GO" id="GO:0008270">
    <property type="term" value="F:zinc ion binding"/>
    <property type="evidence" value="ECO:0007669"/>
    <property type="project" value="InterPro"/>
</dbReference>
<evidence type="ECO:0000256" key="3">
    <source>
        <dbReference type="ARBA" id="ARBA00022679"/>
    </source>
</evidence>
<evidence type="ECO:0000256" key="6">
    <source>
        <dbReference type="ARBA" id="ARBA00023163"/>
    </source>
</evidence>
<evidence type="ECO:0000256" key="2">
    <source>
        <dbReference type="ARBA" id="ARBA00022515"/>
    </source>
</evidence>
<keyword evidence="3" id="KW-0808">Transferase</keyword>
<dbReference type="GO" id="GO:0006269">
    <property type="term" value="P:DNA replication, synthesis of primer"/>
    <property type="evidence" value="ECO:0007669"/>
    <property type="project" value="UniProtKB-KW"/>
</dbReference>
<dbReference type="Gene3D" id="3.40.1360.10">
    <property type="match status" value="1"/>
</dbReference>
<accession>A0AB38TPI1</accession>
<evidence type="ECO:0000313" key="8">
    <source>
        <dbReference type="EMBL" id="UWX70316.1"/>
    </source>
</evidence>
<evidence type="ECO:0000313" key="9">
    <source>
        <dbReference type="Proteomes" id="UP001059745"/>
    </source>
</evidence>
<dbReference type="GO" id="GO:1990077">
    <property type="term" value="C:primosome complex"/>
    <property type="evidence" value="ECO:0007669"/>
    <property type="project" value="UniProtKB-KW"/>
</dbReference>
<evidence type="ECO:0000256" key="5">
    <source>
        <dbReference type="ARBA" id="ARBA00022705"/>
    </source>
</evidence>
<protein>
    <submittedName>
        <fullName evidence="8">Toprim domain-containing protein</fullName>
    </submittedName>
</protein>
<dbReference type="Proteomes" id="UP001059745">
    <property type="component" value="Chromosome 1"/>
</dbReference>
<organism evidence="8 9">
    <name type="scientific">Burkholderia gladioli</name>
    <name type="common">Pseudomonas marginata</name>
    <name type="synonym">Phytomonas marginata</name>
    <dbReference type="NCBI Taxonomy" id="28095"/>
    <lineage>
        <taxon>Bacteria</taxon>
        <taxon>Pseudomonadati</taxon>
        <taxon>Pseudomonadota</taxon>
        <taxon>Betaproteobacteria</taxon>
        <taxon>Burkholderiales</taxon>
        <taxon>Burkholderiaceae</taxon>
        <taxon>Burkholderia</taxon>
    </lineage>
</organism>
<dbReference type="EMBL" id="CP104214">
    <property type="protein sequence ID" value="UWX70316.1"/>
    <property type="molecule type" value="Genomic_DNA"/>
</dbReference>
<keyword evidence="1" id="KW-0240">DNA-directed RNA polymerase</keyword>
<evidence type="ECO:0000256" key="4">
    <source>
        <dbReference type="ARBA" id="ARBA00022695"/>
    </source>
</evidence>
<dbReference type="RefSeq" id="WP_260531314.1">
    <property type="nucleotide sequence ID" value="NZ_CP104214.1"/>
</dbReference>
<dbReference type="AlphaFoldDB" id="A0AB38TPI1"/>
<name>A0AB38TPI1_BURGA</name>
<dbReference type="GO" id="GO:0000428">
    <property type="term" value="C:DNA-directed RNA polymerase complex"/>
    <property type="evidence" value="ECO:0007669"/>
    <property type="project" value="UniProtKB-KW"/>
</dbReference>
<proteinExistence type="predicted"/>
<dbReference type="Gene3D" id="3.90.580.10">
    <property type="entry name" value="Zinc finger, CHC2-type domain"/>
    <property type="match status" value="1"/>
</dbReference>
<feature type="domain" description="Toprim" evidence="7">
    <location>
        <begin position="224"/>
        <end position="343"/>
    </location>
</feature>
<keyword evidence="4" id="KW-0548">Nucleotidyltransferase</keyword>